<keyword evidence="2" id="KW-1185">Reference proteome</keyword>
<sequence>MLHNIVNYVSGSAKRSAILQEIQELFQMEKHKLLKPSNTRWLALINCVNRLLEQWVAVEHFFLAARVEDKLISADRCLEALQNPYNKAYLLFLKFSLKNIAVFNALFQSESVLVHTLQAESEKIIKAFLMNFVTARELQKNGPDVNENDPRVYLPLEQVYIGEECEQQLASIEGDSAQKIEFRKRCLRFYITAVEQLKSRLPFKDPLMREMEFLRADIALSYEGREQLPSLNQLVKRFGDKVNGAAPPVATVKDGDTPRVVVVLMLSAFSEFCLRRFGGSTRGATGMIWQLGDFSHGRLVVGSYSLAKPDIPAHRRRHR</sequence>
<name>A0AC60PV20_IXOPE</name>
<gene>
    <name evidence="1" type="ORF">HPB47_027973</name>
</gene>
<evidence type="ECO:0000313" key="2">
    <source>
        <dbReference type="Proteomes" id="UP000805193"/>
    </source>
</evidence>
<organism evidence="1 2">
    <name type="scientific">Ixodes persulcatus</name>
    <name type="common">Taiga tick</name>
    <dbReference type="NCBI Taxonomy" id="34615"/>
    <lineage>
        <taxon>Eukaryota</taxon>
        <taxon>Metazoa</taxon>
        <taxon>Ecdysozoa</taxon>
        <taxon>Arthropoda</taxon>
        <taxon>Chelicerata</taxon>
        <taxon>Arachnida</taxon>
        <taxon>Acari</taxon>
        <taxon>Parasitiformes</taxon>
        <taxon>Ixodida</taxon>
        <taxon>Ixodoidea</taxon>
        <taxon>Ixodidae</taxon>
        <taxon>Ixodinae</taxon>
        <taxon>Ixodes</taxon>
    </lineage>
</organism>
<protein>
    <submittedName>
        <fullName evidence="1">Uncharacterized protein</fullName>
    </submittedName>
</protein>
<evidence type="ECO:0000313" key="1">
    <source>
        <dbReference type="EMBL" id="KAG0424818.1"/>
    </source>
</evidence>
<proteinExistence type="predicted"/>
<dbReference type="Proteomes" id="UP000805193">
    <property type="component" value="Unassembled WGS sequence"/>
</dbReference>
<accession>A0AC60PV20</accession>
<reference evidence="1 2" key="1">
    <citation type="journal article" date="2020" name="Cell">
        <title>Large-Scale Comparative Analyses of Tick Genomes Elucidate Their Genetic Diversity and Vector Capacities.</title>
        <authorList>
            <consortium name="Tick Genome and Microbiome Consortium (TIGMIC)"/>
            <person name="Jia N."/>
            <person name="Wang J."/>
            <person name="Shi W."/>
            <person name="Du L."/>
            <person name="Sun Y."/>
            <person name="Zhan W."/>
            <person name="Jiang J.F."/>
            <person name="Wang Q."/>
            <person name="Zhang B."/>
            <person name="Ji P."/>
            <person name="Bell-Sakyi L."/>
            <person name="Cui X.M."/>
            <person name="Yuan T.T."/>
            <person name="Jiang B.G."/>
            <person name="Yang W.F."/>
            <person name="Lam T.T."/>
            <person name="Chang Q.C."/>
            <person name="Ding S.J."/>
            <person name="Wang X.J."/>
            <person name="Zhu J.G."/>
            <person name="Ruan X.D."/>
            <person name="Zhao L."/>
            <person name="Wei J.T."/>
            <person name="Ye R.Z."/>
            <person name="Que T.C."/>
            <person name="Du C.H."/>
            <person name="Zhou Y.H."/>
            <person name="Cheng J.X."/>
            <person name="Dai P.F."/>
            <person name="Guo W.B."/>
            <person name="Han X.H."/>
            <person name="Huang E.J."/>
            <person name="Li L.F."/>
            <person name="Wei W."/>
            <person name="Gao Y.C."/>
            <person name="Liu J.Z."/>
            <person name="Shao H.Z."/>
            <person name="Wang X."/>
            <person name="Wang C.C."/>
            <person name="Yang T.C."/>
            <person name="Huo Q.B."/>
            <person name="Li W."/>
            <person name="Chen H.Y."/>
            <person name="Chen S.E."/>
            <person name="Zhou L.G."/>
            <person name="Ni X.B."/>
            <person name="Tian J.H."/>
            <person name="Sheng Y."/>
            <person name="Liu T."/>
            <person name="Pan Y.S."/>
            <person name="Xia L.Y."/>
            <person name="Li J."/>
            <person name="Zhao F."/>
            <person name="Cao W.C."/>
        </authorList>
    </citation>
    <scope>NUCLEOTIDE SEQUENCE [LARGE SCALE GENOMIC DNA]</scope>
    <source>
        <strain evidence="1">Iper-2018</strain>
    </source>
</reference>
<comment type="caution">
    <text evidence="1">The sequence shown here is derived from an EMBL/GenBank/DDBJ whole genome shotgun (WGS) entry which is preliminary data.</text>
</comment>
<dbReference type="EMBL" id="JABSTQ010009931">
    <property type="protein sequence ID" value="KAG0424818.1"/>
    <property type="molecule type" value="Genomic_DNA"/>
</dbReference>